<sequence length="236" mass="25944">MGSVTTPKRRILVVGANRGIGLNLTHSFAERDWTVFGSIRPETLDDPSLEDLKATGATILPIDFKDEQSIINAANAYGDEALDVLVNCGGITDQPSDWLDNNADMAMEKFQVMAVGPYLTTRYFLPKLKKSPLGKIVNISSDFGSMTLNTGNHLTYRMAKAALNAQTVTLAHELRKAGEPVVVVAMNPGFVATKMTNWTFEDDMDTCIAGLVRNIEGITKEQNGQFFNWDGKQLPW</sequence>
<evidence type="ECO:0000313" key="3">
    <source>
        <dbReference type="EMBL" id="KAF2457890.1"/>
    </source>
</evidence>
<dbReference type="AlphaFoldDB" id="A0A6A6P1L1"/>
<dbReference type="Pfam" id="PF00106">
    <property type="entry name" value="adh_short"/>
    <property type="match status" value="1"/>
</dbReference>
<proteinExistence type="inferred from homology"/>
<dbReference type="Gene3D" id="3.40.50.720">
    <property type="entry name" value="NAD(P)-binding Rossmann-like Domain"/>
    <property type="match status" value="1"/>
</dbReference>
<dbReference type="InterPro" id="IPR051468">
    <property type="entry name" value="Fungal_SecMetab_SDRs"/>
</dbReference>
<dbReference type="SUPFAM" id="SSF51735">
    <property type="entry name" value="NAD(P)-binding Rossmann-fold domains"/>
    <property type="match status" value="1"/>
</dbReference>
<dbReference type="PRINTS" id="PR00080">
    <property type="entry name" value="SDRFAMILY"/>
</dbReference>
<dbReference type="EMBL" id="MU001679">
    <property type="protein sequence ID" value="KAF2457890.1"/>
    <property type="molecule type" value="Genomic_DNA"/>
</dbReference>
<accession>A0A6A6P1L1</accession>
<evidence type="ECO:0000256" key="2">
    <source>
        <dbReference type="RuleBase" id="RU000363"/>
    </source>
</evidence>
<evidence type="ECO:0000313" key="4">
    <source>
        <dbReference type="Proteomes" id="UP000799766"/>
    </source>
</evidence>
<name>A0A6A6P1L1_9PEZI</name>
<dbReference type="PANTHER" id="PTHR43544:SF12">
    <property type="entry name" value="NAD(P)-BINDING ROSSMANN-FOLD SUPERFAMILY PROTEIN"/>
    <property type="match status" value="1"/>
</dbReference>
<dbReference type="CDD" id="cd05325">
    <property type="entry name" value="carb_red_sniffer_like_SDR_c"/>
    <property type="match status" value="1"/>
</dbReference>
<dbReference type="InterPro" id="IPR036291">
    <property type="entry name" value="NAD(P)-bd_dom_sf"/>
</dbReference>
<reference evidence="3" key="1">
    <citation type="journal article" date="2020" name="Stud. Mycol.">
        <title>101 Dothideomycetes genomes: a test case for predicting lifestyles and emergence of pathogens.</title>
        <authorList>
            <person name="Haridas S."/>
            <person name="Albert R."/>
            <person name="Binder M."/>
            <person name="Bloem J."/>
            <person name="Labutti K."/>
            <person name="Salamov A."/>
            <person name="Andreopoulos B."/>
            <person name="Baker S."/>
            <person name="Barry K."/>
            <person name="Bills G."/>
            <person name="Bluhm B."/>
            <person name="Cannon C."/>
            <person name="Castanera R."/>
            <person name="Culley D."/>
            <person name="Daum C."/>
            <person name="Ezra D."/>
            <person name="Gonzalez J."/>
            <person name="Henrissat B."/>
            <person name="Kuo A."/>
            <person name="Liang C."/>
            <person name="Lipzen A."/>
            <person name="Lutzoni F."/>
            <person name="Magnuson J."/>
            <person name="Mondo S."/>
            <person name="Nolan M."/>
            <person name="Ohm R."/>
            <person name="Pangilinan J."/>
            <person name="Park H.-J."/>
            <person name="Ramirez L."/>
            <person name="Alfaro M."/>
            <person name="Sun H."/>
            <person name="Tritt A."/>
            <person name="Yoshinaga Y."/>
            <person name="Zwiers L.-H."/>
            <person name="Turgeon B."/>
            <person name="Goodwin S."/>
            <person name="Spatafora J."/>
            <person name="Crous P."/>
            <person name="Grigoriev I."/>
        </authorList>
    </citation>
    <scope>NUCLEOTIDE SEQUENCE</scope>
    <source>
        <strain evidence="3">ATCC 16933</strain>
    </source>
</reference>
<dbReference type="GO" id="GO:0016491">
    <property type="term" value="F:oxidoreductase activity"/>
    <property type="evidence" value="ECO:0007669"/>
    <property type="project" value="TreeGrafter"/>
</dbReference>
<dbReference type="GO" id="GO:0005737">
    <property type="term" value="C:cytoplasm"/>
    <property type="evidence" value="ECO:0007669"/>
    <property type="project" value="TreeGrafter"/>
</dbReference>
<protein>
    <submittedName>
        <fullName evidence="3">Short chain dehydrogenase</fullName>
    </submittedName>
</protein>
<gene>
    <name evidence="3" type="ORF">BDY21DRAFT_371419</name>
</gene>
<comment type="similarity">
    <text evidence="1 2">Belongs to the short-chain dehydrogenases/reductases (SDR) family.</text>
</comment>
<dbReference type="InterPro" id="IPR002347">
    <property type="entry name" value="SDR_fam"/>
</dbReference>
<dbReference type="OrthoDB" id="5296at2759"/>
<keyword evidence="4" id="KW-1185">Reference proteome</keyword>
<evidence type="ECO:0000256" key="1">
    <source>
        <dbReference type="ARBA" id="ARBA00006484"/>
    </source>
</evidence>
<dbReference type="Proteomes" id="UP000799766">
    <property type="component" value="Unassembled WGS sequence"/>
</dbReference>
<organism evidence="3 4">
    <name type="scientific">Lineolata rhizophorae</name>
    <dbReference type="NCBI Taxonomy" id="578093"/>
    <lineage>
        <taxon>Eukaryota</taxon>
        <taxon>Fungi</taxon>
        <taxon>Dikarya</taxon>
        <taxon>Ascomycota</taxon>
        <taxon>Pezizomycotina</taxon>
        <taxon>Dothideomycetes</taxon>
        <taxon>Dothideomycetes incertae sedis</taxon>
        <taxon>Lineolatales</taxon>
        <taxon>Lineolataceae</taxon>
        <taxon>Lineolata</taxon>
    </lineage>
</organism>
<dbReference type="PRINTS" id="PR00081">
    <property type="entry name" value="GDHRDH"/>
</dbReference>
<dbReference type="PANTHER" id="PTHR43544">
    <property type="entry name" value="SHORT-CHAIN DEHYDROGENASE/REDUCTASE"/>
    <property type="match status" value="1"/>
</dbReference>